<feature type="non-terminal residue" evidence="3">
    <location>
        <position position="127"/>
    </location>
</feature>
<keyword evidence="1" id="KW-1133">Transmembrane helix</keyword>
<keyword evidence="1" id="KW-0472">Membrane</keyword>
<dbReference type="InterPro" id="IPR003597">
    <property type="entry name" value="Ig_C1-set"/>
</dbReference>
<dbReference type="PANTHER" id="PTHR19944">
    <property type="entry name" value="MHC CLASS II-RELATED"/>
    <property type="match status" value="1"/>
</dbReference>
<evidence type="ECO:0000313" key="4">
    <source>
        <dbReference type="Proteomes" id="UP000736164"/>
    </source>
</evidence>
<dbReference type="InterPro" id="IPR036179">
    <property type="entry name" value="Ig-like_dom_sf"/>
</dbReference>
<evidence type="ECO:0000259" key="2">
    <source>
        <dbReference type="PROSITE" id="PS50835"/>
    </source>
</evidence>
<dbReference type="PANTHER" id="PTHR19944:SF86">
    <property type="entry name" value="HLA CLASS II HISTOCOMPATIBILITY ANTIGEN, DR ALPHA CHAIN"/>
    <property type="match status" value="1"/>
</dbReference>
<feature type="transmembrane region" description="Helical" evidence="1">
    <location>
        <begin position="99"/>
        <end position="125"/>
    </location>
</feature>
<feature type="domain" description="Ig-like" evidence="2">
    <location>
        <begin position="1"/>
        <end position="86"/>
    </location>
</feature>
<dbReference type="Proteomes" id="UP000736164">
    <property type="component" value="Unassembled WGS sequence"/>
</dbReference>
<dbReference type="SMART" id="SM00407">
    <property type="entry name" value="IGc1"/>
    <property type="match status" value="1"/>
</dbReference>
<feature type="non-terminal residue" evidence="3">
    <location>
        <position position="1"/>
    </location>
</feature>
<sequence length="127" mass="13759">MVYPKSAVRPGEPNTLICSAQRYYPFPLGLAWARNGEPVAGTTPQTLSLVRRDASYSRYSLLPFTPQPGDVYTCHLQHRALRRPLVVAWEVRPEARPGAVLTVVCGGAMALGMLGVVTGSLLFCVSS</sequence>
<comment type="caution">
    <text evidence="3">The sequence shown here is derived from an EMBL/GenBank/DDBJ whole genome shotgun (WGS) entry which is preliminary data.</text>
</comment>
<organism evidence="3 4">
    <name type="scientific">Atractosteus spatula</name>
    <name type="common">Alligator gar</name>
    <name type="synonym">Lepisosteus spatula</name>
    <dbReference type="NCBI Taxonomy" id="7917"/>
    <lineage>
        <taxon>Eukaryota</taxon>
        <taxon>Metazoa</taxon>
        <taxon>Chordata</taxon>
        <taxon>Craniata</taxon>
        <taxon>Vertebrata</taxon>
        <taxon>Euteleostomi</taxon>
        <taxon>Actinopterygii</taxon>
        <taxon>Neopterygii</taxon>
        <taxon>Holostei</taxon>
        <taxon>Semionotiformes</taxon>
        <taxon>Lepisosteidae</taxon>
        <taxon>Atractosteus</taxon>
    </lineage>
</organism>
<dbReference type="EMBL" id="JAAWVO010078436">
    <property type="protein sequence ID" value="MBN3325993.1"/>
    <property type="molecule type" value="Genomic_DNA"/>
</dbReference>
<dbReference type="InterPro" id="IPR007110">
    <property type="entry name" value="Ig-like_dom"/>
</dbReference>
<protein>
    <submittedName>
        <fullName evidence="3">DPA1 protein</fullName>
    </submittedName>
</protein>
<dbReference type="Gene3D" id="2.60.40.10">
    <property type="entry name" value="Immunoglobulins"/>
    <property type="match status" value="1"/>
</dbReference>
<dbReference type="AlphaFoldDB" id="A0A8J7PDR3"/>
<dbReference type="SUPFAM" id="SSF48726">
    <property type="entry name" value="Immunoglobulin"/>
    <property type="match status" value="1"/>
</dbReference>
<proteinExistence type="predicted"/>
<evidence type="ECO:0000256" key="1">
    <source>
        <dbReference type="SAM" id="Phobius"/>
    </source>
</evidence>
<reference evidence="3" key="1">
    <citation type="journal article" date="2021" name="Cell">
        <title>Tracing the genetic footprints of vertebrate landing in non-teleost ray-finned fishes.</title>
        <authorList>
            <person name="Bi X."/>
            <person name="Wang K."/>
            <person name="Yang L."/>
            <person name="Pan H."/>
            <person name="Jiang H."/>
            <person name="Wei Q."/>
            <person name="Fang M."/>
            <person name="Yu H."/>
            <person name="Zhu C."/>
            <person name="Cai Y."/>
            <person name="He Y."/>
            <person name="Gan X."/>
            <person name="Zeng H."/>
            <person name="Yu D."/>
            <person name="Zhu Y."/>
            <person name="Jiang H."/>
            <person name="Qiu Q."/>
            <person name="Yang H."/>
            <person name="Zhang Y.E."/>
            <person name="Wang W."/>
            <person name="Zhu M."/>
            <person name="He S."/>
            <person name="Zhang G."/>
        </authorList>
    </citation>
    <scope>NUCLEOTIDE SEQUENCE</scope>
    <source>
        <strain evidence="3">Allg_001</strain>
    </source>
</reference>
<keyword evidence="1" id="KW-0812">Transmembrane</keyword>
<evidence type="ECO:0000313" key="3">
    <source>
        <dbReference type="EMBL" id="MBN3325993.1"/>
    </source>
</evidence>
<dbReference type="InterPro" id="IPR050160">
    <property type="entry name" value="MHC/Immunoglobulin"/>
</dbReference>
<name>A0A8J7PDR3_ATRSP</name>
<accession>A0A8J7PDR3</accession>
<gene>
    <name evidence="3" type="primary">Hladpa1</name>
    <name evidence="3" type="ORF">GTO95_0003448</name>
</gene>
<dbReference type="InterPro" id="IPR013783">
    <property type="entry name" value="Ig-like_fold"/>
</dbReference>
<dbReference type="Pfam" id="PF07654">
    <property type="entry name" value="C1-set"/>
    <property type="match status" value="1"/>
</dbReference>
<keyword evidence="4" id="KW-1185">Reference proteome</keyword>
<dbReference type="PROSITE" id="PS50835">
    <property type="entry name" value="IG_LIKE"/>
    <property type="match status" value="1"/>
</dbReference>